<dbReference type="AlphaFoldDB" id="A0A9X1IPK8"/>
<gene>
    <name evidence="11 13" type="primary">prpB</name>
    <name evidence="13" type="ORF">LG368_12470</name>
</gene>
<comment type="subunit">
    <text evidence="8 11">Homotetramer; dimer of dimers.</text>
</comment>
<feature type="binding site" evidence="11">
    <location>
        <position position="240"/>
    </location>
    <ligand>
        <name>substrate</name>
    </ligand>
</feature>
<protein>
    <recommendedName>
        <fullName evidence="10 11">2-methylisocitrate lyase</fullName>
        <shortName evidence="11">2-MIC</shortName>
        <shortName evidence="11">MICL</shortName>
        <ecNumber evidence="4 11">4.1.3.30</ecNumber>
    </recommendedName>
    <alternativeName>
        <fullName evidence="11">(2R,3S)-2-methylisocitrate lyase</fullName>
    </alternativeName>
</protein>
<dbReference type="InterPro" id="IPR039556">
    <property type="entry name" value="ICL/PEPM"/>
</dbReference>
<evidence type="ECO:0000256" key="8">
    <source>
        <dbReference type="ARBA" id="ARBA00044762"/>
    </source>
</evidence>
<comment type="function">
    <text evidence="9">Involved in the catabolism of short chain fatty acids (SCFA) via the 2-methylcitrate cycle I (propionate degradation route). Catalyzes the thermodynamically favored C-C bond cleavage of (2R,3S)-2-methylisocitrate to yield pyruvate and succinate via an alpha-carboxy-carbanion intermediate.</text>
</comment>
<evidence type="ECO:0000256" key="2">
    <source>
        <dbReference type="ARBA" id="ARBA00001946"/>
    </source>
</evidence>
<dbReference type="InterPro" id="IPR040442">
    <property type="entry name" value="Pyrv_kinase-like_dom_sf"/>
</dbReference>
<accession>A0A9X1IPK8</accession>
<dbReference type="GO" id="GO:0000287">
    <property type="term" value="F:magnesium ion binding"/>
    <property type="evidence" value="ECO:0007669"/>
    <property type="project" value="UniProtKB-UniRule"/>
</dbReference>
<feature type="binding site" evidence="11">
    <location>
        <position position="187"/>
    </location>
    <ligand>
        <name>substrate</name>
    </ligand>
</feature>
<feature type="binding site" evidence="11">
    <location>
        <begin position="209"/>
        <end position="211"/>
    </location>
    <ligand>
        <name>substrate</name>
    </ligand>
</feature>
<dbReference type="PANTHER" id="PTHR42905:SF5">
    <property type="entry name" value="CARBOXYVINYL-CARBOXYPHOSPHONATE PHOSPHORYLMUTASE, CHLOROPLASTIC"/>
    <property type="match status" value="1"/>
</dbReference>
<evidence type="ECO:0000256" key="12">
    <source>
        <dbReference type="RuleBase" id="RU361121"/>
    </source>
</evidence>
<keyword evidence="5 11" id="KW-0479">Metal-binding</keyword>
<dbReference type="FunFam" id="3.20.20.60:FF:000009">
    <property type="entry name" value="2-methylisocitrate lyase"/>
    <property type="match status" value="1"/>
</dbReference>
<dbReference type="SUPFAM" id="SSF51621">
    <property type="entry name" value="Phosphoenolpyruvate/pyruvate domain"/>
    <property type="match status" value="1"/>
</dbReference>
<dbReference type="EC" id="4.1.3.30" evidence="4 11"/>
<feature type="binding site" evidence="11">
    <location>
        <position position="85"/>
    </location>
    <ligand>
        <name>Mg(2+)</name>
        <dbReference type="ChEBI" id="CHEBI:18420"/>
    </ligand>
</feature>
<reference evidence="13" key="1">
    <citation type="submission" date="2021-10" db="EMBL/GenBank/DDBJ databases">
        <title>Marinomonas pontica sp. nov., isolated from the Black Sea.</title>
        <authorList>
            <person name="Zhao L.-H."/>
            <person name="Xue J.-H."/>
        </authorList>
    </citation>
    <scope>NUCLEOTIDE SEQUENCE</scope>
    <source>
        <strain evidence="13">E8</strain>
    </source>
</reference>
<evidence type="ECO:0000256" key="10">
    <source>
        <dbReference type="ARBA" id="ARBA00073849"/>
    </source>
</evidence>
<feature type="binding site" evidence="11">
    <location>
        <position position="269"/>
    </location>
    <ligand>
        <name>substrate</name>
    </ligand>
</feature>
<evidence type="ECO:0000256" key="11">
    <source>
        <dbReference type="HAMAP-Rule" id="MF_01939"/>
    </source>
</evidence>
<comment type="cofactor">
    <cofactor evidence="2 11">
        <name>Mg(2+)</name>
        <dbReference type="ChEBI" id="CHEBI:18420"/>
    </cofactor>
</comment>
<evidence type="ECO:0000256" key="9">
    <source>
        <dbReference type="ARBA" id="ARBA00057039"/>
    </source>
</evidence>
<evidence type="ECO:0000313" key="14">
    <source>
        <dbReference type="Proteomes" id="UP001139095"/>
    </source>
</evidence>
<dbReference type="PANTHER" id="PTHR42905">
    <property type="entry name" value="PHOSPHOENOLPYRUVATE CARBOXYLASE"/>
    <property type="match status" value="1"/>
</dbReference>
<feature type="binding site" evidence="11">
    <location>
        <begin position="45"/>
        <end position="47"/>
    </location>
    <ligand>
        <name>substrate</name>
    </ligand>
</feature>
<dbReference type="GO" id="GO:0019629">
    <property type="term" value="P:propionate catabolic process, 2-methylcitrate cycle"/>
    <property type="evidence" value="ECO:0007669"/>
    <property type="project" value="UniProtKB-UniRule"/>
</dbReference>
<dbReference type="NCBIfam" id="TIGR02317">
    <property type="entry name" value="prpB"/>
    <property type="match status" value="1"/>
</dbReference>
<feature type="binding site" evidence="11">
    <location>
        <begin position="122"/>
        <end position="123"/>
    </location>
    <ligand>
        <name>substrate</name>
    </ligand>
</feature>
<evidence type="ECO:0000256" key="1">
    <source>
        <dbReference type="ARBA" id="ARBA00001050"/>
    </source>
</evidence>
<proteinExistence type="inferred from homology"/>
<evidence type="ECO:0000256" key="7">
    <source>
        <dbReference type="ARBA" id="ARBA00023239"/>
    </source>
</evidence>
<dbReference type="InterPro" id="IPR012695">
    <property type="entry name" value="PrpB"/>
</dbReference>
<comment type="caution">
    <text evidence="13">The sequence shown here is derived from an EMBL/GenBank/DDBJ whole genome shotgun (WGS) entry which is preliminary data.</text>
</comment>
<keyword evidence="7 11" id="KW-0456">Lyase</keyword>
<organism evidence="13 14">
    <name type="scientific">Marinomonas algarum</name>
    <dbReference type="NCBI Taxonomy" id="2883105"/>
    <lineage>
        <taxon>Bacteria</taxon>
        <taxon>Pseudomonadati</taxon>
        <taxon>Pseudomonadota</taxon>
        <taxon>Gammaproteobacteria</taxon>
        <taxon>Oceanospirillales</taxon>
        <taxon>Oceanospirillaceae</taxon>
        <taxon>Marinomonas</taxon>
    </lineage>
</organism>
<evidence type="ECO:0000256" key="5">
    <source>
        <dbReference type="ARBA" id="ARBA00022723"/>
    </source>
</evidence>
<comment type="pathway">
    <text evidence="11 12">Organic acid metabolism; propanoate degradation.</text>
</comment>
<evidence type="ECO:0000256" key="6">
    <source>
        <dbReference type="ARBA" id="ARBA00022842"/>
    </source>
</evidence>
<evidence type="ECO:0000256" key="3">
    <source>
        <dbReference type="ARBA" id="ARBA00009282"/>
    </source>
</evidence>
<comment type="similarity">
    <text evidence="3 11 12">Belongs to the isocitrate lyase/PEP mutase superfamily. Methylisocitrate lyase family.</text>
</comment>
<dbReference type="HAMAP" id="MF_01939">
    <property type="entry name" value="PrpB"/>
    <property type="match status" value="1"/>
</dbReference>
<keyword evidence="14" id="KW-1185">Reference proteome</keyword>
<feature type="binding site" evidence="11">
    <location>
        <position position="157"/>
    </location>
    <ligand>
        <name>substrate</name>
    </ligand>
</feature>
<dbReference type="CDD" id="cd00377">
    <property type="entry name" value="ICL_PEPM"/>
    <property type="match status" value="1"/>
</dbReference>
<name>A0A9X1IPK8_9GAMM</name>
<dbReference type="InterPro" id="IPR018523">
    <property type="entry name" value="Isocitrate_lyase_ph_CS"/>
</dbReference>
<keyword evidence="6 11" id="KW-0460">Magnesium</keyword>
<sequence length="292" mass="31971">MTAFSAGARFRQAVTDHAPLQVVGTINAYCAMMAEQTGHQAIYLSGGGVANASYGLPDLGMTDLHDALEDVRRITSASNLPLLVDIDTGFGGAFNIARTVQQMEKAGAAAIHIEDQIQQKRCGHRPNKAIVSQPEMVDRIKACVDARTDEHFVIMARTDALAVEGMESAIERAIACVEAGADMIFPEAMITLDQYQEFVDAVKVPVLANITEFGATPLFSKDELARAGVGLVLYPLSAFRAMNKAAQTVYQQLLQDGHQRNVIDSMQTRNELYEFLNYHEYEDKLDALFSHT</sequence>
<evidence type="ECO:0000313" key="13">
    <source>
        <dbReference type="EMBL" id="MCB5162709.1"/>
    </source>
</evidence>
<comment type="function">
    <text evidence="11">Involved in the catabolism of short chain fatty acids (SCFA) via the 2-methylcitrate cycle (propionate degradation route). Catalyzes the thermodynamically favored C-C bond cleavage of (2R,3S)-2-methylisocitrate to yield pyruvate and succinate via an alpha-carboxy-carbanion intermediate.</text>
</comment>
<comment type="function">
    <text evidence="12">Catalyzes the thermodynamically favored C-C bond cleavage of (2R,3S)-2-methylisocitrate to yield pyruvate and succinate.</text>
</comment>
<evidence type="ECO:0000256" key="4">
    <source>
        <dbReference type="ARBA" id="ARBA00012260"/>
    </source>
</evidence>
<dbReference type="Pfam" id="PF13714">
    <property type="entry name" value="PEP_mutase"/>
    <property type="match status" value="1"/>
</dbReference>
<dbReference type="PROSITE" id="PS00161">
    <property type="entry name" value="ISOCITRATE_LYASE"/>
    <property type="match status" value="1"/>
</dbReference>
<dbReference type="Proteomes" id="UP001139095">
    <property type="component" value="Unassembled WGS sequence"/>
</dbReference>
<dbReference type="Gene3D" id="3.20.20.60">
    <property type="entry name" value="Phosphoenolpyruvate-binding domains"/>
    <property type="match status" value="1"/>
</dbReference>
<dbReference type="RefSeq" id="WP_226755056.1">
    <property type="nucleotide sequence ID" value="NZ_JAJATW010000020.1"/>
</dbReference>
<dbReference type="EMBL" id="JAJATW010000020">
    <property type="protein sequence ID" value="MCB5162709.1"/>
    <property type="molecule type" value="Genomic_DNA"/>
</dbReference>
<feature type="binding site" evidence="11">
    <location>
        <position position="87"/>
    </location>
    <ligand>
        <name>Mg(2+)</name>
        <dbReference type="ChEBI" id="CHEBI:18420"/>
    </ligand>
</feature>
<dbReference type="NCBIfam" id="NF008455">
    <property type="entry name" value="PRK11320.1"/>
    <property type="match status" value="1"/>
</dbReference>
<dbReference type="InterPro" id="IPR015813">
    <property type="entry name" value="Pyrv/PenolPyrv_kinase-like_dom"/>
</dbReference>
<dbReference type="GO" id="GO:0046421">
    <property type="term" value="F:methylisocitrate lyase activity"/>
    <property type="evidence" value="ECO:0007669"/>
    <property type="project" value="UniProtKB-UniRule"/>
</dbReference>
<comment type="catalytic activity">
    <reaction evidence="1 11 12">
        <text>(2S,3R)-3-hydroxybutane-1,2,3-tricarboxylate = pyruvate + succinate</text>
        <dbReference type="Rhea" id="RHEA:16809"/>
        <dbReference type="ChEBI" id="CHEBI:15361"/>
        <dbReference type="ChEBI" id="CHEBI:30031"/>
        <dbReference type="ChEBI" id="CHEBI:57429"/>
        <dbReference type="EC" id="4.1.3.30"/>
    </reaction>
</comment>